<dbReference type="EMBL" id="BSEV01000020">
    <property type="protein sequence ID" value="GLK13165.1"/>
    <property type="molecule type" value="Genomic_DNA"/>
</dbReference>
<dbReference type="Proteomes" id="UP001143474">
    <property type="component" value="Unassembled WGS sequence"/>
</dbReference>
<organism evidence="2 3">
    <name type="scientific">Streptosporangium carneum</name>
    <dbReference type="NCBI Taxonomy" id="47481"/>
    <lineage>
        <taxon>Bacteria</taxon>
        <taxon>Bacillati</taxon>
        <taxon>Actinomycetota</taxon>
        <taxon>Actinomycetes</taxon>
        <taxon>Streptosporangiales</taxon>
        <taxon>Streptosporangiaceae</taxon>
        <taxon>Streptosporangium</taxon>
    </lineage>
</organism>
<protein>
    <submittedName>
        <fullName evidence="2">Peptidase M38</fullName>
    </submittedName>
</protein>
<dbReference type="InterPro" id="IPR006680">
    <property type="entry name" value="Amidohydro-rel"/>
</dbReference>
<name>A0A9W6MGH2_9ACTN</name>
<evidence type="ECO:0000259" key="1">
    <source>
        <dbReference type="Pfam" id="PF01979"/>
    </source>
</evidence>
<dbReference type="GO" id="GO:0016810">
    <property type="term" value="F:hydrolase activity, acting on carbon-nitrogen (but not peptide) bonds"/>
    <property type="evidence" value="ECO:0007669"/>
    <property type="project" value="InterPro"/>
</dbReference>
<evidence type="ECO:0000313" key="3">
    <source>
        <dbReference type="Proteomes" id="UP001143474"/>
    </source>
</evidence>
<dbReference type="Gene3D" id="2.30.40.10">
    <property type="entry name" value="Urease, subunit C, domain 1"/>
    <property type="match status" value="1"/>
</dbReference>
<gene>
    <name evidence="2" type="ORF">GCM10017600_65760</name>
</gene>
<dbReference type="CDD" id="cd01299">
    <property type="entry name" value="Met_dep_hydrolase_A"/>
    <property type="match status" value="1"/>
</dbReference>
<dbReference type="InterPro" id="IPR032466">
    <property type="entry name" value="Metal_Hydrolase"/>
</dbReference>
<dbReference type="PANTHER" id="PTHR43135:SF3">
    <property type="entry name" value="ALPHA-D-RIBOSE 1-METHYLPHOSPHONATE 5-TRIPHOSPHATE DIPHOSPHATASE"/>
    <property type="match status" value="1"/>
</dbReference>
<dbReference type="RefSeq" id="WP_271221460.1">
    <property type="nucleotide sequence ID" value="NZ_BAAAVD010000038.1"/>
</dbReference>
<dbReference type="SUPFAM" id="SSF51556">
    <property type="entry name" value="Metallo-dependent hydrolases"/>
    <property type="match status" value="1"/>
</dbReference>
<dbReference type="InterPro" id="IPR011059">
    <property type="entry name" value="Metal-dep_hydrolase_composite"/>
</dbReference>
<dbReference type="PANTHER" id="PTHR43135">
    <property type="entry name" value="ALPHA-D-RIBOSE 1-METHYLPHOSPHONATE 5-TRIPHOSPHATE DIPHOSPHATASE"/>
    <property type="match status" value="1"/>
</dbReference>
<comment type="caution">
    <text evidence="2">The sequence shown here is derived from an EMBL/GenBank/DDBJ whole genome shotgun (WGS) entry which is preliminary data.</text>
</comment>
<dbReference type="Gene3D" id="3.20.20.140">
    <property type="entry name" value="Metal-dependent hydrolases"/>
    <property type="match status" value="1"/>
</dbReference>
<sequence>MTRTLLRCGQLVDGLGRTLPDAAISIEDGVITQVGPWTADDVARHDVVHDFGDRTVLPGLIEAHGHMGLLGPGLQLSAAEIAAHVFANVRQALREGFTTVRDAGGIDGGVAACVSTGLISGPRILPSGPFLSQTGGHADHRGPWHEHGSVSIPGLVRVALVVDGPDDVRRAAREAFRAGASQVKVCVSGGVTSGGGLDRCQFSVAELRAAVDEAESHGGYVHAHAHSAASVRHGIAAGVRHFEHGSLLDEETARLMAEVGACLVPTLLVLQRLIGTAPPETAASLTALMESMKKSTLLARDAGVMLGSGSDLLGTGQRGRAEEIVLKAELLGPMAALVSATSVNAAILGIADRVGSVAEGRTADLLVLDGDPLADPGVLVRRGAVSAVFQAGVLATEAGEVT</sequence>
<dbReference type="SUPFAM" id="SSF51338">
    <property type="entry name" value="Composite domain of metallo-dependent hydrolases"/>
    <property type="match status" value="1"/>
</dbReference>
<evidence type="ECO:0000313" key="2">
    <source>
        <dbReference type="EMBL" id="GLK13165.1"/>
    </source>
</evidence>
<dbReference type="AlphaFoldDB" id="A0A9W6MGH2"/>
<feature type="domain" description="Amidohydrolase-related" evidence="1">
    <location>
        <begin position="55"/>
        <end position="393"/>
    </location>
</feature>
<dbReference type="InterPro" id="IPR051781">
    <property type="entry name" value="Metallo-dep_Hydrolase"/>
</dbReference>
<dbReference type="InterPro" id="IPR057744">
    <property type="entry name" value="OTAase-like"/>
</dbReference>
<accession>A0A9W6MGH2</accession>
<keyword evidence="3" id="KW-1185">Reference proteome</keyword>
<proteinExistence type="predicted"/>
<reference evidence="2" key="2">
    <citation type="submission" date="2023-01" db="EMBL/GenBank/DDBJ databases">
        <authorList>
            <person name="Sun Q."/>
            <person name="Evtushenko L."/>
        </authorList>
    </citation>
    <scope>NUCLEOTIDE SEQUENCE</scope>
    <source>
        <strain evidence="2">VKM Ac-2007</strain>
    </source>
</reference>
<dbReference type="Pfam" id="PF01979">
    <property type="entry name" value="Amidohydro_1"/>
    <property type="match status" value="1"/>
</dbReference>
<reference evidence="2" key="1">
    <citation type="journal article" date="2014" name="Int. J. Syst. Evol. Microbiol.">
        <title>Complete genome sequence of Corynebacterium casei LMG S-19264T (=DSM 44701T), isolated from a smear-ripened cheese.</title>
        <authorList>
            <consortium name="US DOE Joint Genome Institute (JGI-PGF)"/>
            <person name="Walter F."/>
            <person name="Albersmeier A."/>
            <person name="Kalinowski J."/>
            <person name="Ruckert C."/>
        </authorList>
    </citation>
    <scope>NUCLEOTIDE SEQUENCE</scope>
    <source>
        <strain evidence="2">VKM Ac-2007</strain>
    </source>
</reference>